<dbReference type="RefSeq" id="WP_048167456.1">
    <property type="nucleotide sequence ID" value="NZ_CP009501.1"/>
</dbReference>
<dbReference type="STRING" id="523844.MSTHT_1673"/>
<accession>A0A0E3KPW1</accession>
<feature type="transmembrane region" description="Helical" evidence="1">
    <location>
        <begin position="179"/>
        <end position="200"/>
    </location>
</feature>
<organism evidence="3 4">
    <name type="scientific">Methanosarcina thermophila (strain ATCC 43570 / DSM 1825 / OCM 12 / VKM B-1830 / TM-1)</name>
    <dbReference type="NCBI Taxonomy" id="523844"/>
    <lineage>
        <taxon>Archaea</taxon>
        <taxon>Methanobacteriati</taxon>
        <taxon>Methanobacteriota</taxon>
        <taxon>Stenosarchaea group</taxon>
        <taxon>Methanomicrobia</taxon>
        <taxon>Methanosarcinales</taxon>
        <taxon>Methanosarcinaceae</taxon>
        <taxon>Methanosarcina</taxon>
    </lineage>
</organism>
<feature type="transmembrane region" description="Helical" evidence="1">
    <location>
        <begin position="88"/>
        <end position="109"/>
    </location>
</feature>
<dbReference type="KEGG" id="mthr:MSTHT_1673"/>
<feature type="domain" description="Heparan-alpha-glucosaminide N-acetyltransferase catalytic" evidence="2">
    <location>
        <begin position="7"/>
        <end position="237"/>
    </location>
</feature>
<dbReference type="OrthoDB" id="51594at2157"/>
<evidence type="ECO:0000259" key="2">
    <source>
        <dbReference type="Pfam" id="PF07786"/>
    </source>
</evidence>
<dbReference type="PATRIC" id="fig|523844.20.peg.2076"/>
<keyword evidence="1" id="KW-0812">Transmembrane</keyword>
<evidence type="ECO:0000256" key="1">
    <source>
        <dbReference type="SAM" id="Phobius"/>
    </source>
</evidence>
<proteinExistence type="predicted"/>
<feature type="transmembrane region" description="Helical" evidence="1">
    <location>
        <begin position="229"/>
        <end position="249"/>
    </location>
</feature>
<dbReference type="InterPro" id="IPR012429">
    <property type="entry name" value="HGSNAT_cat"/>
</dbReference>
<gene>
    <name evidence="3" type="ORF">MSTHT_1673</name>
</gene>
<feature type="transmembrane region" description="Helical" evidence="1">
    <location>
        <begin position="141"/>
        <end position="167"/>
    </location>
</feature>
<protein>
    <recommendedName>
        <fullName evidence="2">Heparan-alpha-glucosaminide N-acetyltransferase catalytic domain-containing protein</fullName>
    </recommendedName>
</protein>
<evidence type="ECO:0000313" key="3">
    <source>
        <dbReference type="EMBL" id="AKB13431.1"/>
    </source>
</evidence>
<feature type="transmembrane region" description="Helical" evidence="1">
    <location>
        <begin position="48"/>
        <end position="67"/>
    </location>
</feature>
<dbReference type="GeneID" id="41602970"/>
<dbReference type="AlphaFoldDB" id="A0A0E3KPW1"/>
<reference evidence="3 4" key="1">
    <citation type="submission" date="2014-07" db="EMBL/GenBank/DDBJ databases">
        <title>Methanogenic archaea and the global carbon cycle.</title>
        <authorList>
            <person name="Henriksen J.R."/>
            <person name="Luke J."/>
            <person name="Reinhart S."/>
            <person name="Benedict M.N."/>
            <person name="Youngblut N.D."/>
            <person name="Metcalf M.E."/>
            <person name="Whitaker R.J."/>
            <person name="Metcalf W.W."/>
        </authorList>
    </citation>
    <scope>NUCLEOTIDE SEQUENCE [LARGE SCALE GENOMIC DNA]</scope>
    <source>
        <strain evidence="4">ATCC 43570 / DSM 1825 / OCM 12 / VKM B-1830 / TM-1</strain>
    </source>
</reference>
<feature type="transmembrane region" description="Helical" evidence="1">
    <location>
        <begin position="115"/>
        <end position="134"/>
    </location>
</feature>
<name>A0A0E3KPW1_METTT</name>
<evidence type="ECO:0000313" key="4">
    <source>
        <dbReference type="Proteomes" id="UP000066529"/>
    </source>
</evidence>
<dbReference type="HOGENOM" id="CLU_067755_0_1_2"/>
<keyword evidence="1" id="KW-1133">Transmembrane helix</keyword>
<keyword evidence="1" id="KW-0472">Membrane</keyword>
<dbReference type="EMBL" id="CP009501">
    <property type="protein sequence ID" value="AKB13431.1"/>
    <property type="molecule type" value="Genomic_DNA"/>
</dbReference>
<sequence>MTRCADRFWEIDCLRGFAVLLMLLYHFLYDLDFFELADIQLRSGLILYAGRLSALLFILVSGIALCISHSRALNKGLDKNGTENFSKYLRRGLKLYLMGLLLTGITRVFLPEEYIVFGILHFFGVSAVLVYPFLRYGKENLFFSLFFILSGLYLRNITFGFSSLLWLGFTPENFRTLDYFPIFPWFGVLLAGVFFGNLLYADGKRQFEIPYTGKNPLFRLFSRMGQHSLVIYFIHQPVFLGLLFLSGLLDPNIIKAT</sequence>
<dbReference type="Pfam" id="PF07786">
    <property type="entry name" value="HGSNAT_cat"/>
    <property type="match status" value="1"/>
</dbReference>
<dbReference type="Proteomes" id="UP000066529">
    <property type="component" value="Chromosome"/>
</dbReference>
<feature type="transmembrane region" description="Helical" evidence="1">
    <location>
        <begin position="12"/>
        <end position="28"/>
    </location>
</feature>